<dbReference type="EMBL" id="CP000709">
    <property type="protein sequence ID" value="ABQ62536.1"/>
    <property type="molecule type" value="Genomic_DNA"/>
</dbReference>
<dbReference type="Proteomes" id="UP000006383">
    <property type="component" value="Chromosome II"/>
</dbReference>
<dbReference type="AlphaFoldDB" id="A0A0H3ATQ9"/>
<name>A0A0H3ATQ9_BRUO2</name>
<proteinExistence type="predicted"/>
<accession>A0A0H3ATQ9</accession>
<dbReference type="HOGENOM" id="CLU_3077518_0_0_5"/>
<sequence length="52" mass="6214">MAEASRTMRAWPGSFEPFRDQIFHFHRNQPENPQGCLLFWSETGRFMKNLRG</sequence>
<gene>
    <name evidence="1" type="ordered locus">BOV_A0248</name>
</gene>
<keyword evidence="2" id="KW-1185">Reference proteome</keyword>
<organism evidence="1 2">
    <name type="scientific">Brucella ovis (strain ATCC 25840 / 63/290 / NCTC 10512)</name>
    <dbReference type="NCBI Taxonomy" id="444178"/>
    <lineage>
        <taxon>Bacteria</taxon>
        <taxon>Pseudomonadati</taxon>
        <taxon>Pseudomonadota</taxon>
        <taxon>Alphaproteobacteria</taxon>
        <taxon>Hyphomicrobiales</taxon>
        <taxon>Brucellaceae</taxon>
        <taxon>Brucella/Ochrobactrum group</taxon>
        <taxon>Brucella</taxon>
    </lineage>
</organism>
<reference evidence="2" key="1">
    <citation type="journal article" date="2009" name="PLoS ONE">
        <title>Genome degradation in Brucella ovis corresponds with narrowing of its host range and tissue tropism.</title>
        <authorList>
            <person name="Tsolis R.M."/>
            <person name="Seshadri R."/>
            <person name="Santos R.L."/>
            <person name="Sangari F.J."/>
            <person name="Lobo J.M."/>
            <person name="de Jong M.F."/>
            <person name="Ren Q."/>
            <person name="Myers G."/>
            <person name="Brinkac L.M."/>
            <person name="Nelson W.C."/>
            <person name="Deboy R.T."/>
            <person name="Angiuoli S."/>
            <person name="Khouri H."/>
            <person name="Dimitrov G."/>
            <person name="Robinson J.R."/>
            <person name="Mulligan S."/>
            <person name="Walker R.L."/>
            <person name="Elzer P.E."/>
            <person name="Hassan K.A."/>
            <person name="Paulsen I.T."/>
        </authorList>
    </citation>
    <scope>NUCLEOTIDE SEQUENCE [LARGE SCALE GENOMIC DNA]</scope>
    <source>
        <strain evidence="2">ATCC 25840 / 63/290 / NCTC 10512</strain>
    </source>
</reference>
<evidence type="ECO:0000313" key="2">
    <source>
        <dbReference type="Proteomes" id="UP000006383"/>
    </source>
</evidence>
<protein>
    <submittedName>
        <fullName evidence="1">Uncharacterized protein</fullName>
    </submittedName>
</protein>
<evidence type="ECO:0000313" key="1">
    <source>
        <dbReference type="EMBL" id="ABQ62536.1"/>
    </source>
</evidence>
<dbReference type="KEGG" id="bov:BOV_A0248"/>